<keyword evidence="1" id="KW-0472">Membrane</keyword>
<evidence type="ECO:0000313" key="3">
    <source>
        <dbReference type="Proteomes" id="UP000227088"/>
    </source>
</evidence>
<reference evidence="3" key="1">
    <citation type="journal article" date="2017" name="Proc. Natl. Acad. Sci. U.S.A.">
        <title>Simulation of Deepwater Horizon oil plume reveals substrate specialization within a complex community of hydrocarbon degraders.</title>
        <authorList>
            <person name="Hu P."/>
            <person name="Dubinsky E.A."/>
            <person name="Probst A.J."/>
            <person name="Wang J."/>
            <person name="Sieber C.M.K."/>
            <person name="Tom L.M."/>
            <person name="Gardinali P."/>
            <person name="Banfield J.F."/>
            <person name="Atlas R.M."/>
            <person name="Andersen G.L."/>
        </authorList>
    </citation>
    <scope>NUCLEOTIDE SEQUENCE [LARGE SCALE GENOMIC DNA]</scope>
</reference>
<gene>
    <name evidence="2" type="ORF">A9R00_00270</name>
</gene>
<dbReference type="Proteomes" id="UP000227088">
    <property type="component" value="Unassembled WGS sequence"/>
</dbReference>
<keyword evidence="1" id="KW-0812">Transmembrane</keyword>
<dbReference type="EMBL" id="MABE01000014">
    <property type="protein sequence ID" value="OUS41578.1"/>
    <property type="molecule type" value="Genomic_DNA"/>
</dbReference>
<comment type="caution">
    <text evidence="2">The sequence shown here is derived from an EMBL/GenBank/DDBJ whole genome shotgun (WGS) entry which is preliminary data.</text>
</comment>
<evidence type="ECO:0008006" key="4">
    <source>
        <dbReference type="Google" id="ProtNLM"/>
    </source>
</evidence>
<sequence length="153" mass="17832">MDENRPLDIFLQPSRRLIIISILFVLLCGLLLWTIPLTYLHKLLLFMIMLVGSLMELRSKVFLTSPNSIIRIGCDGGLVSADGSVSEARWWYQRRLGEKVHAELYAGSRVWVEWVALDFARWPWQFGQALVIARDSVEDPKDFQRLKRMLRSR</sequence>
<evidence type="ECO:0000256" key="1">
    <source>
        <dbReference type="SAM" id="Phobius"/>
    </source>
</evidence>
<protein>
    <recommendedName>
        <fullName evidence="4">Toxin CptA</fullName>
    </recommendedName>
</protein>
<proteinExistence type="predicted"/>
<accession>A0A1Y5HWA8</accession>
<keyword evidence="1" id="KW-1133">Transmembrane helix</keyword>
<evidence type="ECO:0000313" key="2">
    <source>
        <dbReference type="EMBL" id="OUS41578.1"/>
    </source>
</evidence>
<dbReference type="AlphaFoldDB" id="A0A1Y5HWA8"/>
<feature type="transmembrane region" description="Helical" evidence="1">
    <location>
        <begin position="16"/>
        <end position="33"/>
    </location>
</feature>
<name>A0A1Y5HWA8_OLEAN</name>
<organism evidence="2 3">
    <name type="scientific">Oleispira antarctica</name>
    <dbReference type="NCBI Taxonomy" id="188908"/>
    <lineage>
        <taxon>Bacteria</taxon>
        <taxon>Pseudomonadati</taxon>
        <taxon>Pseudomonadota</taxon>
        <taxon>Gammaproteobacteria</taxon>
        <taxon>Oceanospirillales</taxon>
        <taxon>Oceanospirillaceae</taxon>
        <taxon>Oleispira</taxon>
    </lineage>
</organism>